<evidence type="ECO:0000313" key="2">
    <source>
        <dbReference type="EMBL" id="MBC5864218.1"/>
    </source>
</evidence>
<dbReference type="Gene3D" id="3.90.550.10">
    <property type="entry name" value="Spore Coat Polysaccharide Biosynthesis Protein SpsA, Chain A"/>
    <property type="match status" value="1"/>
</dbReference>
<comment type="caution">
    <text evidence="2">The sequence shown here is derived from an EMBL/GenBank/DDBJ whole genome shotgun (WGS) entry which is preliminary data.</text>
</comment>
<dbReference type="RefSeq" id="WP_166138258.1">
    <property type="nucleotide sequence ID" value="NZ_JAAOBY010000008.1"/>
</dbReference>
<dbReference type="PANTHER" id="PTHR22916:SF3">
    <property type="entry name" value="UDP-GLCNAC:BETAGAL BETA-1,3-N-ACETYLGLUCOSAMINYLTRANSFERASE-LIKE PROTEIN 1"/>
    <property type="match status" value="1"/>
</dbReference>
<dbReference type="SUPFAM" id="SSF53448">
    <property type="entry name" value="Nucleotide-diphospho-sugar transferases"/>
    <property type="match status" value="1"/>
</dbReference>
<evidence type="ECO:0000313" key="3">
    <source>
        <dbReference type="Proteomes" id="UP000621670"/>
    </source>
</evidence>
<gene>
    <name evidence="2" type="ORF">H8R26_12370</name>
</gene>
<proteinExistence type="predicted"/>
<accession>A0ABR7JIM9</accession>
<reference evidence="2 3" key="1">
    <citation type="submission" date="2020-08" db="EMBL/GenBank/DDBJ databases">
        <title>Description of novel Flavobacterium F-400 isolate.</title>
        <authorList>
            <person name="Saticioglu I."/>
            <person name="Duman M."/>
            <person name="Altun S."/>
        </authorList>
    </citation>
    <scope>NUCLEOTIDE SEQUENCE [LARGE SCALE GENOMIC DNA]</scope>
    <source>
        <strain evidence="2 3">F-400</strain>
    </source>
</reference>
<protein>
    <submittedName>
        <fullName evidence="2">GNAT family N-acetyltransferase</fullName>
    </submittedName>
</protein>
<dbReference type="PROSITE" id="PS51186">
    <property type="entry name" value="GNAT"/>
    <property type="match status" value="1"/>
</dbReference>
<evidence type="ECO:0000259" key="1">
    <source>
        <dbReference type="PROSITE" id="PS51186"/>
    </source>
</evidence>
<dbReference type="Proteomes" id="UP000621670">
    <property type="component" value="Unassembled WGS sequence"/>
</dbReference>
<name>A0ABR7JIM9_9FLAO</name>
<dbReference type="Pfam" id="PF13302">
    <property type="entry name" value="Acetyltransf_3"/>
    <property type="match status" value="1"/>
</dbReference>
<dbReference type="InterPro" id="IPR016181">
    <property type="entry name" value="Acyl_CoA_acyltransferase"/>
</dbReference>
<dbReference type="Gene3D" id="3.40.630.30">
    <property type="match status" value="1"/>
</dbReference>
<organism evidence="2 3">
    <name type="scientific">Flavobacterium turcicum</name>
    <dbReference type="NCBI Taxonomy" id="2764718"/>
    <lineage>
        <taxon>Bacteria</taxon>
        <taxon>Pseudomonadati</taxon>
        <taxon>Bacteroidota</taxon>
        <taxon>Flavobacteriia</taxon>
        <taxon>Flavobacteriales</taxon>
        <taxon>Flavobacteriaceae</taxon>
        <taxon>Flavobacterium</taxon>
    </lineage>
</organism>
<feature type="domain" description="N-acetyltransferase" evidence="1">
    <location>
        <begin position="4"/>
        <end position="155"/>
    </location>
</feature>
<dbReference type="SUPFAM" id="SSF55729">
    <property type="entry name" value="Acyl-CoA N-acyltransferases (Nat)"/>
    <property type="match status" value="1"/>
</dbReference>
<dbReference type="EMBL" id="JACRUM010000007">
    <property type="protein sequence ID" value="MBC5864218.1"/>
    <property type="molecule type" value="Genomic_DNA"/>
</dbReference>
<dbReference type="InterPro" id="IPR001173">
    <property type="entry name" value="Glyco_trans_2-like"/>
</dbReference>
<sequence>MYNVYIRPLQIEDAAISYLWRNDEEIWKYTGSRPNLEITYDIERDWIVKVITEKISKRFAIIVDGVYVGNIQLTNLTKQDAQYHIFIGDKNYWGKGIAQLATFQILTYARETLQLNEVYLQVNVDNAAAVRVYEKSGFEKEQVVEQNLKMVCFLESLQQPTVSIFCMVYNHEKYIVECLDSLLMQKCTFNYDIVLGEDCSKDNSRSIILNFNERFPGKFKLLLHDQNVGAQKNQEQIFKSCTGKYIAICEGDDYWTDPLKLQKQVDFLEANPTYGLVCTHYTSDETTTTFDTSKEIILKDILKDSAVGTVTALFKKELIIEYFKEQNNLELSMGDYQLWLFMCSRARVYKLSDNTAYYRILQNSASGRNNALKLKKFALDALQITKQNLNKISSKQDTDDILRERYGQLFKILIDSRDREFIKYQLSFFKTVNHITVLDLKIFIKGICKVYL</sequence>
<keyword evidence="3" id="KW-1185">Reference proteome</keyword>
<dbReference type="Pfam" id="PF00535">
    <property type="entry name" value="Glycos_transf_2"/>
    <property type="match status" value="1"/>
</dbReference>
<dbReference type="InterPro" id="IPR000182">
    <property type="entry name" value="GNAT_dom"/>
</dbReference>
<dbReference type="PANTHER" id="PTHR22916">
    <property type="entry name" value="GLYCOSYLTRANSFERASE"/>
    <property type="match status" value="1"/>
</dbReference>
<dbReference type="InterPro" id="IPR029044">
    <property type="entry name" value="Nucleotide-diphossugar_trans"/>
</dbReference>